<dbReference type="EMBL" id="CP000230">
    <property type="protein sequence ID" value="ABC23128.1"/>
    <property type="molecule type" value="Genomic_DNA"/>
</dbReference>
<dbReference type="KEGG" id="rru:Rru_A2328"/>
<dbReference type="EnsemblBacteria" id="ABC23128">
    <property type="protein sequence ID" value="ABC23128"/>
    <property type="gene ID" value="Rru_A2328"/>
</dbReference>
<protein>
    <submittedName>
        <fullName evidence="1">Uncharacterized protein</fullName>
    </submittedName>
</protein>
<proteinExistence type="predicted"/>
<organism evidence="1 2">
    <name type="scientific">Rhodospirillum rubrum (strain ATCC 11170 / ATH 1.1.1 / DSM 467 / LMG 4362 / NCIMB 8255 / S1)</name>
    <dbReference type="NCBI Taxonomy" id="269796"/>
    <lineage>
        <taxon>Bacteria</taxon>
        <taxon>Pseudomonadati</taxon>
        <taxon>Pseudomonadota</taxon>
        <taxon>Alphaproteobacteria</taxon>
        <taxon>Rhodospirillales</taxon>
        <taxon>Rhodospirillaceae</taxon>
        <taxon>Rhodospirillum</taxon>
    </lineage>
</organism>
<dbReference type="PATRIC" id="fig|269796.9.peg.2428"/>
<dbReference type="STRING" id="269796.Rru_A2328"/>
<dbReference type="RefSeq" id="WP_011390081.1">
    <property type="nucleotide sequence ID" value="NC_007643.1"/>
</dbReference>
<dbReference type="HOGENOM" id="CLU_173207_0_0_5"/>
<sequence length="81" mass="8693">MPIRTSKTTITIEGACTVEDALPLLEALQATPKAKVALKTCTHLHSAALQVLLALRPPLLSLPEEPFLARWIAPALKADGR</sequence>
<gene>
    <name evidence="1" type="ordered locus">Rru_A2328</name>
</gene>
<dbReference type="AlphaFoldDB" id="Q2RRW7"/>
<dbReference type="Proteomes" id="UP000001929">
    <property type="component" value="Chromosome"/>
</dbReference>
<reference evidence="1 2" key="1">
    <citation type="journal article" date="2011" name="Stand. Genomic Sci.">
        <title>Complete genome sequence of Rhodospirillum rubrum type strain (S1).</title>
        <authorList>
            <person name="Munk A.C."/>
            <person name="Copeland A."/>
            <person name="Lucas S."/>
            <person name="Lapidus A."/>
            <person name="Del Rio T.G."/>
            <person name="Barry K."/>
            <person name="Detter J.C."/>
            <person name="Hammon N."/>
            <person name="Israni S."/>
            <person name="Pitluck S."/>
            <person name="Brettin T."/>
            <person name="Bruce D."/>
            <person name="Han C."/>
            <person name="Tapia R."/>
            <person name="Gilna P."/>
            <person name="Schmutz J."/>
            <person name="Larimer F."/>
            <person name="Land M."/>
            <person name="Kyrpides N.C."/>
            <person name="Mavromatis K."/>
            <person name="Richardson P."/>
            <person name="Rohde M."/>
            <person name="Goker M."/>
            <person name="Klenk H.P."/>
            <person name="Zhang Y."/>
            <person name="Roberts G.P."/>
            <person name="Reslewic S."/>
            <person name="Schwartz D.C."/>
        </authorList>
    </citation>
    <scope>NUCLEOTIDE SEQUENCE [LARGE SCALE GENOMIC DNA]</scope>
    <source>
        <strain evidence="2">ATCC 11170 / ATH 1.1.1 / DSM 467 / LMG 4362 / NCIMB 8255 / S1</strain>
    </source>
</reference>
<accession>Q2RRW7</accession>
<keyword evidence="2" id="KW-1185">Reference proteome</keyword>
<evidence type="ECO:0000313" key="1">
    <source>
        <dbReference type="EMBL" id="ABC23128.1"/>
    </source>
</evidence>
<evidence type="ECO:0000313" key="2">
    <source>
        <dbReference type="Proteomes" id="UP000001929"/>
    </source>
</evidence>
<name>Q2RRW7_RHORT</name>
<dbReference type="eggNOG" id="ENOG5033BIG">
    <property type="taxonomic scope" value="Bacteria"/>
</dbReference>